<comment type="caution">
    <text evidence="2">The sequence shown here is derived from an EMBL/GenBank/DDBJ whole genome shotgun (WGS) entry which is preliminary data.</text>
</comment>
<organism evidence="2 3">
    <name type="scientific">Limosilactobacillus mucosae</name>
    <name type="common">Lactobacillus mucosae</name>
    <dbReference type="NCBI Taxonomy" id="97478"/>
    <lineage>
        <taxon>Bacteria</taxon>
        <taxon>Bacillati</taxon>
        <taxon>Bacillota</taxon>
        <taxon>Bacilli</taxon>
        <taxon>Lactobacillales</taxon>
        <taxon>Lactobacillaceae</taxon>
        <taxon>Limosilactobacillus</taxon>
    </lineage>
</organism>
<gene>
    <name evidence="2" type="ORF">LX03_04405</name>
</gene>
<evidence type="ECO:0000259" key="1">
    <source>
        <dbReference type="Pfam" id="PF23139"/>
    </source>
</evidence>
<dbReference type="Proteomes" id="UP000030001">
    <property type="component" value="Unassembled WGS sequence"/>
</dbReference>
<protein>
    <recommendedName>
        <fullName evidence="1">ATP-dependent RecD2 DNA helicase OB-fold domain-containing protein</fullName>
    </recommendedName>
</protein>
<evidence type="ECO:0000313" key="3">
    <source>
        <dbReference type="Proteomes" id="UP000030001"/>
    </source>
</evidence>
<feature type="domain" description="ATP-dependent RecD2 DNA helicase OB-fold" evidence="1">
    <location>
        <begin position="27"/>
        <end position="101"/>
    </location>
</feature>
<dbReference type="Pfam" id="PF23139">
    <property type="entry name" value="OB_YrrC"/>
    <property type="match status" value="1"/>
</dbReference>
<reference evidence="2 3" key="1">
    <citation type="submission" date="2014-09" db="EMBL/GenBank/DDBJ databases">
        <title>Lactobacillus mucosae CRL573 Genome Sequencing.</title>
        <authorList>
            <person name="Bleckwedel J."/>
            <person name="Teran L.C."/>
            <person name="Bonacina J."/>
            <person name="Saavedra L."/>
            <person name="Mozzi F.B."/>
            <person name="Raya R.R."/>
        </authorList>
    </citation>
    <scope>NUCLEOTIDE SEQUENCE [LARGE SCALE GENOMIC DNA]</scope>
    <source>
        <strain evidence="2 3">CRL573</strain>
    </source>
</reference>
<accession>A0A099YER2</accession>
<sequence>MSTFCKSNLVKINDCCSKNSRPAATSFICVLRRAAFVAPNSFYQVLYVQVLEAPFAKKQAEITVVGRFGQLKVGQAYRFIGYWQTRARFGNQFRAVDYQEVREDLHGQE</sequence>
<evidence type="ECO:0000313" key="2">
    <source>
        <dbReference type="EMBL" id="KGL67030.1"/>
    </source>
</evidence>
<dbReference type="EMBL" id="JROC01000029">
    <property type="protein sequence ID" value="KGL67030.1"/>
    <property type="molecule type" value="Genomic_DNA"/>
</dbReference>
<dbReference type="AlphaFoldDB" id="A0A099YER2"/>
<name>A0A099YER2_LIMMU</name>
<proteinExistence type="predicted"/>
<dbReference type="InterPro" id="IPR055446">
    <property type="entry name" value="RecD2_N_OB"/>
</dbReference>